<dbReference type="InterPro" id="IPR012292">
    <property type="entry name" value="Globin/Proto"/>
</dbReference>
<proteinExistence type="predicted"/>
<protein>
    <recommendedName>
        <fullName evidence="1">Globin-sensor domain-containing protein</fullName>
    </recommendedName>
</protein>
<organism evidence="2 3">
    <name type="scientific">Candidatus Competibacter denitrificans Run_A_D11</name>
    <dbReference type="NCBI Taxonomy" id="1400863"/>
    <lineage>
        <taxon>Bacteria</taxon>
        <taxon>Pseudomonadati</taxon>
        <taxon>Pseudomonadota</taxon>
        <taxon>Gammaproteobacteria</taxon>
        <taxon>Candidatus Competibacteraceae</taxon>
        <taxon>Candidatus Competibacter</taxon>
    </lineage>
</organism>
<keyword evidence="3" id="KW-1185">Reference proteome</keyword>
<sequence>MNNQAQPVDAVSVVETVPASFPSVEEIELLWRIGLFSAADERALRKLWRILQEQADDYLDRVLGMVAAYPALADALAVLHNGTAGNVMESCPPLRQIFQRWLSETCLSPHESLWLRQLYAELPLNPSAQALLTRLPDFRYLIALSFPLLATANTLLIDHGLSPQDIERMQSAFLKAILLQVTLLSKLYVKEGLW</sequence>
<comment type="caution">
    <text evidence="2">The sequence shown here is derived from an EMBL/GenBank/DDBJ whole genome shotgun (WGS) entry which is preliminary data.</text>
</comment>
<dbReference type="GO" id="GO:0019825">
    <property type="term" value="F:oxygen binding"/>
    <property type="evidence" value="ECO:0007669"/>
    <property type="project" value="InterPro"/>
</dbReference>
<feature type="domain" description="Globin-sensor" evidence="1">
    <location>
        <begin position="138"/>
        <end position="192"/>
    </location>
</feature>
<dbReference type="Pfam" id="PF11563">
    <property type="entry name" value="Protoglobin"/>
    <property type="match status" value="2"/>
</dbReference>
<dbReference type="RefSeq" id="WP_048674202.1">
    <property type="nucleotide sequence ID" value="NZ_CBTJ020000057.1"/>
</dbReference>
<reference evidence="2" key="1">
    <citation type="submission" date="2013-07" db="EMBL/GenBank/DDBJ databases">
        <authorList>
            <person name="McIlroy S."/>
        </authorList>
    </citation>
    <scope>NUCLEOTIDE SEQUENCE [LARGE SCALE GENOMIC DNA]</scope>
    <source>
        <strain evidence="2">Run_A_D11</strain>
    </source>
</reference>
<evidence type="ECO:0000259" key="1">
    <source>
        <dbReference type="Pfam" id="PF11563"/>
    </source>
</evidence>
<evidence type="ECO:0000313" key="3">
    <source>
        <dbReference type="Proteomes" id="UP000035760"/>
    </source>
</evidence>
<dbReference type="OrthoDB" id="9780134at2"/>
<name>W6M6B2_9GAMM</name>
<gene>
    <name evidence="2" type="ORF">BN873_490075</name>
</gene>
<dbReference type="GO" id="GO:0020037">
    <property type="term" value="F:heme binding"/>
    <property type="evidence" value="ECO:0007669"/>
    <property type="project" value="InterPro"/>
</dbReference>
<feature type="domain" description="Globin-sensor" evidence="1">
    <location>
        <begin position="26"/>
        <end position="118"/>
    </location>
</feature>
<evidence type="ECO:0000313" key="2">
    <source>
        <dbReference type="EMBL" id="CDI03466.1"/>
    </source>
</evidence>
<dbReference type="AlphaFoldDB" id="W6M6B2"/>
<reference evidence="2" key="2">
    <citation type="submission" date="2014-03" db="EMBL/GenBank/DDBJ databases">
        <title>Candidatus Competibacter-lineage genomes retrieved from metagenomes reveal functional metabolic diversity.</title>
        <authorList>
            <person name="McIlroy S.J."/>
            <person name="Albertsen M."/>
            <person name="Andresen E.K."/>
            <person name="Saunders A.M."/>
            <person name="Kristiansen R."/>
            <person name="Stokholm-Bjerregaard M."/>
            <person name="Nielsen K.L."/>
            <person name="Nielsen P.H."/>
        </authorList>
    </citation>
    <scope>NUCLEOTIDE SEQUENCE</scope>
    <source>
        <strain evidence="2">Run_A_D11</strain>
    </source>
</reference>
<dbReference type="EMBL" id="CBTJ020000057">
    <property type="protein sequence ID" value="CDI03466.1"/>
    <property type="molecule type" value="Genomic_DNA"/>
</dbReference>
<dbReference type="Gene3D" id="1.10.490.10">
    <property type="entry name" value="Globins"/>
    <property type="match status" value="1"/>
</dbReference>
<dbReference type="Proteomes" id="UP000035760">
    <property type="component" value="Unassembled WGS sequence"/>
</dbReference>
<dbReference type="STRING" id="1400863.BN873_490075"/>
<dbReference type="InterPro" id="IPR044398">
    <property type="entry name" value="Globin-sensor_dom"/>
</dbReference>
<accession>W6M6B2</accession>